<evidence type="ECO:0000256" key="4">
    <source>
        <dbReference type="PROSITE-ProRule" id="PRU00335"/>
    </source>
</evidence>
<proteinExistence type="predicted"/>
<evidence type="ECO:0000313" key="6">
    <source>
        <dbReference type="EMBL" id="MFC4822074.1"/>
    </source>
</evidence>
<dbReference type="Pfam" id="PF17937">
    <property type="entry name" value="TetR_C_28"/>
    <property type="match status" value="1"/>
</dbReference>
<dbReference type="InterPro" id="IPR001647">
    <property type="entry name" value="HTH_TetR"/>
</dbReference>
<evidence type="ECO:0000259" key="5">
    <source>
        <dbReference type="PROSITE" id="PS50977"/>
    </source>
</evidence>
<name>A0ABV9QZL2_9GAMM</name>
<evidence type="ECO:0000256" key="1">
    <source>
        <dbReference type="ARBA" id="ARBA00023015"/>
    </source>
</evidence>
<comment type="caution">
    <text evidence="6">The sequence shown here is derived from an EMBL/GenBank/DDBJ whole genome shotgun (WGS) entry which is preliminary data.</text>
</comment>
<accession>A0ABV9QZL2</accession>
<dbReference type="Proteomes" id="UP001595886">
    <property type="component" value="Unassembled WGS sequence"/>
</dbReference>
<feature type="DNA-binding region" description="H-T-H motif" evidence="4">
    <location>
        <begin position="28"/>
        <end position="47"/>
    </location>
</feature>
<keyword evidence="7" id="KW-1185">Reference proteome</keyword>
<dbReference type="PANTHER" id="PTHR30055">
    <property type="entry name" value="HTH-TYPE TRANSCRIPTIONAL REGULATOR RUTR"/>
    <property type="match status" value="1"/>
</dbReference>
<dbReference type="InterPro" id="IPR009057">
    <property type="entry name" value="Homeodomain-like_sf"/>
</dbReference>
<sequence>MSPKPSARERILEAAEQVAIEVGAGNLTLDAVALAAGVSKGGLLYHFANKEALLKGMVDRHMDQEAARVAELHARLGGKPSSYLRAFIEAAMQMSGKDLHSPAVSRSFLAAAANFPSLLERPRREIGEHFERLRKAGGNFPLAAIVSLALDGLYFSEIFEFSVLSPAERDRLAAELLALADQAGEG</sequence>
<keyword evidence="1" id="KW-0805">Transcription regulation</keyword>
<reference evidence="7" key="1">
    <citation type="journal article" date="2019" name="Int. J. Syst. Evol. Microbiol.">
        <title>The Global Catalogue of Microorganisms (GCM) 10K type strain sequencing project: providing services to taxonomists for standard genome sequencing and annotation.</title>
        <authorList>
            <consortium name="The Broad Institute Genomics Platform"/>
            <consortium name="The Broad Institute Genome Sequencing Center for Infectious Disease"/>
            <person name="Wu L."/>
            <person name="Ma J."/>
        </authorList>
    </citation>
    <scope>NUCLEOTIDE SEQUENCE [LARGE SCALE GENOMIC DNA]</scope>
    <source>
        <strain evidence="7">CCUG 30340</strain>
    </source>
</reference>
<evidence type="ECO:0000313" key="7">
    <source>
        <dbReference type="Proteomes" id="UP001595886"/>
    </source>
</evidence>
<dbReference type="Gene3D" id="1.10.357.10">
    <property type="entry name" value="Tetracycline Repressor, domain 2"/>
    <property type="match status" value="1"/>
</dbReference>
<dbReference type="Pfam" id="PF00440">
    <property type="entry name" value="TetR_N"/>
    <property type="match status" value="1"/>
</dbReference>
<feature type="domain" description="HTH tetR-type" evidence="5">
    <location>
        <begin position="5"/>
        <end position="65"/>
    </location>
</feature>
<dbReference type="InterPro" id="IPR041479">
    <property type="entry name" value="TetR_CgmR_C"/>
</dbReference>
<protein>
    <submittedName>
        <fullName evidence="6">TetR/AcrR family transcriptional regulator</fullName>
    </submittedName>
</protein>
<dbReference type="RefSeq" id="WP_380022356.1">
    <property type="nucleotide sequence ID" value="NZ_JBHSHD010000014.1"/>
</dbReference>
<organism evidence="6 7">
    <name type="scientific">Dokdonella ginsengisoli</name>
    <dbReference type="NCBI Taxonomy" id="363846"/>
    <lineage>
        <taxon>Bacteria</taxon>
        <taxon>Pseudomonadati</taxon>
        <taxon>Pseudomonadota</taxon>
        <taxon>Gammaproteobacteria</taxon>
        <taxon>Lysobacterales</taxon>
        <taxon>Rhodanobacteraceae</taxon>
        <taxon>Dokdonella</taxon>
    </lineage>
</organism>
<keyword evidence="2 4" id="KW-0238">DNA-binding</keyword>
<dbReference type="PANTHER" id="PTHR30055:SF234">
    <property type="entry name" value="HTH-TYPE TRANSCRIPTIONAL REGULATOR BETI"/>
    <property type="match status" value="1"/>
</dbReference>
<dbReference type="EMBL" id="JBHSHD010000014">
    <property type="protein sequence ID" value="MFC4822074.1"/>
    <property type="molecule type" value="Genomic_DNA"/>
</dbReference>
<dbReference type="PRINTS" id="PR00455">
    <property type="entry name" value="HTHTETR"/>
</dbReference>
<evidence type="ECO:0000256" key="2">
    <source>
        <dbReference type="ARBA" id="ARBA00023125"/>
    </source>
</evidence>
<dbReference type="InterPro" id="IPR050109">
    <property type="entry name" value="HTH-type_TetR-like_transc_reg"/>
</dbReference>
<evidence type="ECO:0000256" key="3">
    <source>
        <dbReference type="ARBA" id="ARBA00023163"/>
    </source>
</evidence>
<gene>
    <name evidence="6" type="ORF">ACFO6Q_17245</name>
</gene>
<keyword evidence="3" id="KW-0804">Transcription</keyword>
<dbReference type="PROSITE" id="PS50977">
    <property type="entry name" value="HTH_TETR_2"/>
    <property type="match status" value="1"/>
</dbReference>
<dbReference type="SUPFAM" id="SSF46689">
    <property type="entry name" value="Homeodomain-like"/>
    <property type="match status" value="1"/>
</dbReference>